<accession>A0A7W6DJS5</accession>
<dbReference type="Proteomes" id="UP000552757">
    <property type="component" value="Unassembled WGS sequence"/>
</dbReference>
<comment type="caution">
    <text evidence="1">The sequence shown here is derived from an EMBL/GenBank/DDBJ whole genome shotgun (WGS) entry which is preliminary data.</text>
</comment>
<organism evidence="1 2">
    <name type="scientific">Sphingobium fontiphilum</name>
    <dbReference type="NCBI Taxonomy" id="944425"/>
    <lineage>
        <taxon>Bacteria</taxon>
        <taxon>Pseudomonadati</taxon>
        <taxon>Pseudomonadota</taxon>
        <taxon>Alphaproteobacteria</taxon>
        <taxon>Sphingomonadales</taxon>
        <taxon>Sphingomonadaceae</taxon>
        <taxon>Sphingobium</taxon>
    </lineage>
</organism>
<evidence type="ECO:0000313" key="1">
    <source>
        <dbReference type="EMBL" id="MBB3981960.1"/>
    </source>
</evidence>
<keyword evidence="2" id="KW-1185">Reference proteome</keyword>
<reference evidence="1 2" key="1">
    <citation type="submission" date="2020-08" db="EMBL/GenBank/DDBJ databases">
        <title>Genomic Encyclopedia of Type Strains, Phase IV (KMG-IV): sequencing the most valuable type-strain genomes for metagenomic binning, comparative biology and taxonomic classification.</title>
        <authorList>
            <person name="Goeker M."/>
        </authorList>
    </citation>
    <scope>NUCLEOTIDE SEQUENCE [LARGE SCALE GENOMIC DNA]</scope>
    <source>
        <strain evidence="1 2">DSM 29348</strain>
    </source>
</reference>
<protein>
    <submittedName>
        <fullName evidence="1">Uncharacterized protein</fullName>
    </submittedName>
</protein>
<dbReference type="EMBL" id="JACIEB010000003">
    <property type="protein sequence ID" value="MBB3981960.1"/>
    <property type="molecule type" value="Genomic_DNA"/>
</dbReference>
<proteinExistence type="predicted"/>
<evidence type="ECO:0000313" key="2">
    <source>
        <dbReference type="Proteomes" id="UP000552757"/>
    </source>
</evidence>
<sequence>MTQVENKALPDHVPPELAMALPLFSRTVV</sequence>
<gene>
    <name evidence="1" type="ORF">GGR44_001619</name>
</gene>
<dbReference type="AlphaFoldDB" id="A0A7W6DJS5"/>
<name>A0A7W6DJS5_9SPHN</name>